<evidence type="ECO:0008006" key="3">
    <source>
        <dbReference type="Google" id="ProtNLM"/>
    </source>
</evidence>
<dbReference type="RefSeq" id="WP_394832926.1">
    <property type="nucleotide sequence ID" value="NZ_CP089929.1"/>
</dbReference>
<evidence type="ECO:0000313" key="1">
    <source>
        <dbReference type="EMBL" id="WXB03296.1"/>
    </source>
</evidence>
<reference evidence="1" key="1">
    <citation type="submission" date="2021-12" db="EMBL/GenBank/DDBJ databases">
        <title>Discovery of the Pendulisporaceae a myxobacterial family with distinct sporulation behavior and unique specialized metabolism.</title>
        <authorList>
            <person name="Garcia R."/>
            <person name="Popoff A."/>
            <person name="Bader C.D."/>
            <person name="Loehr J."/>
            <person name="Walesch S."/>
            <person name="Walt C."/>
            <person name="Boldt J."/>
            <person name="Bunk B."/>
            <person name="Haeckl F.J.F.P.J."/>
            <person name="Gunesch A.P."/>
            <person name="Birkelbach J."/>
            <person name="Nuebel U."/>
            <person name="Pietschmann T."/>
            <person name="Bach T."/>
            <person name="Mueller R."/>
        </authorList>
    </citation>
    <scope>NUCLEOTIDE SEQUENCE</scope>
    <source>
        <strain evidence="1">MSr11367</strain>
    </source>
</reference>
<name>A0ABZ2L222_9BACT</name>
<keyword evidence="2" id="KW-1185">Reference proteome</keyword>
<gene>
    <name evidence="1" type="ORF">LVJ94_41140</name>
</gene>
<organism evidence="1 2">
    <name type="scientific">Pendulispora rubella</name>
    <dbReference type="NCBI Taxonomy" id="2741070"/>
    <lineage>
        <taxon>Bacteria</taxon>
        <taxon>Pseudomonadati</taxon>
        <taxon>Myxococcota</taxon>
        <taxon>Myxococcia</taxon>
        <taxon>Myxococcales</taxon>
        <taxon>Sorangiineae</taxon>
        <taxon>Pendulisporaceae</taxon>
        <taxon>Pendulispora</taxon>
    </lineage>
</organism>
<accession>A0ABZ2L222</accession>
<dbReference type="Proteomes" id="UP001374803">
    <property type="component" value="Chromosome"/>
</dbReference>
<evidence type="ECO:0000313" key="2">
    <source>
        <dbReference type="Proteomes" id="UP001374803"/>
    </source>
</evidence>
<sequence>MAIAAVCLGLTGCAADGGAVDENESEPNEGENAAALAAPAAAAVAKTLYYEGSCAWLKCANGNDARGACGMGCSDSASRFARDVASRASCGATVKVTRGNKSSNAKVWDQSCCGRMEGTKGLLDALGIGHSDGTCRRRGDFTYGSGQGTATFHF</sequence>
<proteinExistence type="predicted"/>
<dbReference type="EMBL" id="CP089983">
    <property type="protein sequence ID" value="WXB03296.1"/>
    <property type="molecule type" value="Genomic_DNA"/>
</dbReference>
<protein>
    <recommendedName>
        <fullName evidence="3">Lipoprotein</fullName>
    </recommendedName>
</protein>